<dbReference type="STRING" id="1802401.A3B21_05075"/>
<dbReference type="Pfam" id="PF05168">
    <property type="entry name" value="HEPN"/>
    <property type="match status" value="1"/>
</dbReference>
<dbReference type="EMBL" id="MGEJ01000001">
    <property type="protein sequence ID" value="OGL82059.1"/>
    <property type="molecule type" value="Genomic_DNA"/>
</dbReference>
<evidence type="ECO:0000313" key="4">
    <source>
        <dbReference type="Proteomes" id="UP000176897"/>
    </source>
</evidence>
<accession>A0A1F7UUX1</accession>
<evidence type="ECO:0000256" key="1">
    <source>
        <dbReference type="ARBA" id="ARBA00038248"/>
    </source>
</evidence>
<name>A0A1F7UUX1_9BACT</name>
<comment type="similarity">
    <text evidence="1">Belongs to the UPF0332 family.</text>
</comment>
<dbReference type="Proteomes" id="UP000176897">
    <property type="component" value="Unassembled WGS sequence"/>
</dbReference>
<comment type="caution">
    <text evidence="3">The sequence shown here is derived from an EMBL/GenBank/DDBJ whole genome shotgun (WGS) entry which is preliminary data.</text>
</comment>
<dbReference type="PANTHER" id="PTHR36565">
    <property type="entry name" value="UPF0332 PROTEIN TM_1000"/>
    <property type="match status" value="1"/>
</dbReference>
<dbReference type="AlphaFoldDB" id="A0A1F7UUX1"/>
<protein>
    <recommendedName>
        <fullName evidence="2">HEPN domain-containing protein</fullName>
    </recommendedName>
</protein>
<reference evidence="3 4" key="1">
    <citation type="journal article" date="2016" name="Nat. Commun.">
        <title>Thousands of microbial genomes shed light on interconnected biogeochemical processes in an aquifer system.</title>
        <authorList>
            <person name="Anantharaman K."/>
            <person name="Brown C.T."/>
            <person name="Hug L.A."/>
            <person name="Sharon I."/>
            <person name="Castelle C.J."/>
            <person name="Probst A.J."/>
            <person name="Thomas B.C."/>
            <person name="Singh A."/>
            <person name="Wilkins M.J."/>
            <person name="Karaoz U."/>
            <person name="Brodie E.L."/>
            <person name="Williams K.H."/>
            <person name="Hubbard S.S."/>
            <person name="Banfield J.F."/>
        </authorList>
    </citation>
    <scope>NUCLEOTIDE SEQUENCE [LARGE SCALE GENOMIC DNA]</scope>
</reference>
<evidence type="ECO:0000259" key="2">
    <source>
        <dbReference type="Pfam" id="PF05168"/>
    </source>
</evidence>
<proteinExistence type="inferred from homology"/>
<sequence length="127" mass="14256">MTNPLQPSPKEIAAHLIQARERVHSAELLAKAGQLRDAMSRAYYAFFDATTAALLSRGYIAKTHQGLVTLFNREFIVSGIFERGMLRHLAQAKEAREEADYETYKTYTPEQVAHAISAAEEFIAKEV</sequence>
<feature type="domain" description="HEPN" evidence="2">
    <location>
        <begin position="15"/>
        <end position="124"/>
    </location>
</feature>
<evidence type="ECO:0000313" key="3">
    <source>
        <dbReference type="EMBL" id="OGL82059.1"/>
    </source>
</evidence>
<dbReference type="InterPro" id="IPR052226">
    <property type="entry name" value="UPF0332_toxin"/>
</dbReference>
<gene>
    <name evidence="3" type="ORF">A3B21_05075</name>
</gene>
<organism evidence="3 4">
    <name type="scientific">Candidatus Uhrbacteria bacterium RIFCSPLOWO2_01_FULL_47_24</name>
    <dbReference type="NCBI Taxonomy" id="1802401"/>
    <lineage>
        <taxon>Bacteria</taxon>
        <taxon>Candidatus Uhriibacteriota</taxon>
    </lineage>
</organism>
<dbReference type="InterPro" id="IPR007842">
    <property type="entry name" value="HEPN_dom"/>
</dbReference>
<dbReference type="PANTHER" id="PTHR36565:SF1">
    <property type="entry name" value="UPF0332 PROTEIN TM_1000"/>
    <property type="match status" value="1"/>
</dbReference>
<dbReference type="Gene3D" id="1.20.120.330">
    <property type="entry name" value="Nucleotidyltransferases domain 2"/>
    <property type="match status" value="1"/>
</dbReference>